<protein>
    <submittedName>
        <fullName evidence="1">Uncharacterized protein</fullName>
    </submittedName>
</protein>
<name>A0A2V4DYW0_9GAMM</name>
<dbReference type="SUPFAM" id="SSF52540">
    <property type="entry name" value="P-loop containing nucleoside triphosphate hydrolases"/>
    <property type="match status" value="1"/>
</dbReference>
<dbReference type="Proteomes" id="UP000247483">
    <property type="component" value="Unassembled WGS sequence"/>
</dbReference>
<dbReference type="SUPFAM" id="SSF48371">
    <property type="entry name" value="ARM repeat"/>
    <property type="match status" value="1"/>
</dbReference>
<dbReference type="InterPro" id="IPR027417">
    <property type="entry name" value="P-loop_NTPase"/>
</dbReference>
<sequence length="1546" mass="178214">MASEAGGFAEKIGHRYEANWIAYQLLLLLEEKVNWVIVEPIGDDEVGVDVITELKDGTKRYYQCKIGAGNSEYWTLSKLNEYNILKNALFQIQRDQSEYHLISPLPCKKINDLRISALNSNNPKDFLKYQINVSQERIKDFNTICQYLNFNAAVESDLQQAINFLQKFHIIAYDINIKTIEELESRAGNLFTDDPSKLIAFLKNYPENFNKLRQTITATDLLTDLKDNGFEPKIIPDDDRISTVITSLSDEFQQSIEPFLISETLIKRGELTSVINSIESHAITLISAEAGSGKSVLLLELHNYLTTNKIISVPIRLDRRRPENNINEFGKSLGFPYCPIGSCSKFSSQKKIVFILDQLDAIRWTGTHSSNALEICRKMVDQVQRLRKEGKDISIVLASRDFDLNEDIALSKWLESVKEDRFDIKLTLLDEDTIKPLISPYETFSSLSAQKQEILKIPLWLGIYLAIAQRNQKAPQFSSKLELIKNFLEDRLDNINKLGINEQSASEFINTIVSLMSGSSQLSISEHTLDASTKKQLDACLSVGLLSKQNNRISFRHQALFDYHVGLALFQAGIQSPQTLLNHIGNYEEQTLTKREHLKYTLTMLLDHSEKAFCNCAEAILFNNNIRFHLKILVLNTIKEIKRIKQPIKLLIHKILETPELVDKFLNITCVSNITIISYLCEQRIIENWLKSDNEKLINHAIQLLRSTSTVEPDLIINNLTDFIGKSDLWNQRVYSTLPLRAAEDSDELFEFRKQLFNYGYVPHYIDWNILIKIKPLRAFYFIKIVMEHYKNIVHKDSCLHASNNINNATNLYYWDNEDIEEIKQLSQFIPNLLIELILNYLSSIFKSDCDSSTDEWLIDDRYMNNGFASSFRKGLIIILENSGKQLYQQSDTLFDIISPYMKKDNKVIAHLIAKLLLNLSPEYADQVISWLLESPNERLTCGNGSEEPIWLLPGELINKFSPFCCNELFKQLEEKIYNFPKTKSITEIEIQLKYTRNGIYLSYWGELQYFLLPALDKHRISLESKQLIGVLNRKFSSYTSSDFCENYTPIGGVITSPLPKNHKLSNKAWRKIVLSSKIPLKINRLFQITDDLASEASIRQFSRSLMESVTKEPDRFAQFSLTLPRNIDPQYIDAIFDGLAVSNNQQNNSDEKETCPISLIEQVIFHFNRTECEYSLVQLIKSRAERYSKPVIDLLIDLAKNSSNPEAGKLSVRSIKDEDSINNANADSLTSKMLNCVRGIAYLAISKIFWHNQEFALQHLGIIDNAINDNHPAVNIAAVSLLAPILNYNNDYAHQKFIELCHKDLRMTCANEAYRFFNQGFEIKYQSQYIDLVIKMANSHIDEVKELAGIQIYARWFFNDLFIQQQQYLLQDAILKKGCVSMLCQLLRQDNYNDKIHKIENIYQVLLNDDDINILKRIGGCINYENYWKKPNIDKLFNLFISSKAAIYCFEDLVYYLNKTPKSLISFGQPIFKLLETFIQHHDKTNFYVNEDHLINFLQRLYDEALEDEDYNTINTCLDIWDSLLKSDIPSVNSAIDKLDTGLLN</sequence>
<gene>
    <name evidence="1" type="ORF">DKK79_05185</name>
</gene>
<dbReference type="InterPro" id="IPR016024">
    <property type="entry name" value="ARM-type_fold"/>
</dbReference>
<evidence type="ECO:0000313" key="2">
    <source>
        <dbReference type="Proteomes" id="UP000247483"/>
    </source>
</evidence>
<dbReference type="RefSeq" id="WP_110423126.1">
    <property type="nucleotide sequence ID" value="NZ_QGLP01000004.1"/>
</dbReference>
<evidence type="ECO:0000313" key="1">
    <source>
        <dbReference type="EMBL" id="PXZ06060.1"/>
    </source>
</evidence>
<dbReference type="EMBL" id="QGLP01000004">
    <property type="protein sequence ID" value="PXZ06060.1"/>
    <property type="molecule type" value="Genomic_DNA"/>
</dbReference>
<comment type="caution">
    <text evidence="1">The sequence shown here is derived from an EMBL/GenBank/DDBJ whole genome shotgun (WGS) entry which is preliminary data.</text>
</comment>
<organism evidence="1 2">
    <name type="scientific">Gilliamella apicola</name>
    <dbReference type="NCBI Taxonomy" id="1196095"/>
    <lineage>
        <taxon>Bacteria</taxon>
        <taxon>Pseudomonadati</taxon>
        <taxon>Pseudomonadota</taxon>
        <taxon>Gammaproteobacteria</taxon>
        <taxon>Orbales</taxon>
        <taxon>Orbaceae</taxon>
        <taxon>Gilliamella</taxon>
    </lineage>
</organism>
<proteinExistence type="predicted"/>
<reference evidence="1 2" key="1">
    <citation type="submission" date="2018-05" db="EMBL/GenBank/DDBJ databases">
        <title>Reference genomes for bee gut microbiota database.</title>
        <authorList>
            <person name="Ellegaard K.M."/>
        </authorList>
    </citation>
    <scope>NUCLEOTIDE SEQUENCE [LARGE SCALE GENOMIC DNA]</scope>
    <source>
        <strain evidence="1 2">ESL0177</strain>
    </source>
</reference>
<accession>A0A2V4DYW0</accession>